<dbReference type="InterPro" id="IPR003653">
    <property type="entry name" value="Peptidase_C48_C"/>
</dbReference>
<gene>
    <name evidence="6" type="ORF">BOTBODRAFT_175979</name>
</gene>
<organism evidence="6 7">
    <name type="scientific">Botryobasidium botryosum (strain FD-172 SS1)</name>
    <dbReference type="NCBI Taxonomy" id="930990"/>
    <lineage>
        <taxon>Eukaryota</taxon>
        <taxon>Fungi</taxon>
        <taxon>Dikarya</taxon>
        <taxon>Basidiomycota</taxon>
        <taxon>Agaricomycotina</taxon>
        <taxon>Agaricomycetes</taxon>
        <taxon>Cantharellales</taxon>
        <taxon>Botryobasidiaceae</taxon>
        <taxon>Botryobasidium</taxon>
    </lineage>
</organism>
<feature type="region of interest" description="Disordered" evidence="4">
    <location>
        <begin position="18"/>
        <end position="85"/>
    </location>
</feature>
<proteinExistence type="inferred from homology"/>
<dbReference type="Proteomes" id="UP000027195">
    <property type="component" value="Unassembled WGS sequence"/>
</dbReference>
<sequence length="400" mass="45038">MAYQLQRRIEDLHELSRSWCRTLSPFDPESKWLPEDGPAPPTGSKQKSQSRASPTPAAPRAPEYDSLSHSSQHTDMTSIPDENDPVHDILDELANVEGVYEESDHEDDNASLAAASVPSPPRCSPSPSPCPSPSPRCHAPLIETAQGRGTPIPLLAEESARSLGLYWCTGEDVARLSVRTAWLTGAAISLFAELRVTQARERFNQQNTYHLPASLTLHIDSIVRAQAAQDTEKVTDLITSLSSTLQRVPSPQDSHKWLIPAHVPDHWTLLEVRWDTQELRHYDSLPNRTEAVVDARGVEIKARVLLQIMRDWFCEPIQLDKWVWVGEQREERQHNTFDCGAFISADLVSLAEEGIPSRMVQADMKDWRARMLQELRELPIHSRKNRPLIPPHASQVIELD</sequence>
<protein>
    <recommendedName>
        <fullName evidence="5">Ubiquitin-like protease family profile domain-containing protein</fullName>
    </recommendedName>
</protein>
<dbReference type="STRING" id="930990.A0A067MMR1"/>
<evidence type="ECO:0000256" key="4">
    <source>
        <dbReference type="SAM" id="MobiDB-lite"/>
    </source>
</evidence>
<dbReference type="HOGENOM" id="CLU_688858_0_0_1"/>
<keyword evidence="3" id="KW-0378">Hydrolase</keyword>
<accession>A0A067MMR1</accession>
<evidence type="ECO:0000259" key="5">
    <source>
        <dbReference type="PROSITE" id="PS50600"/>
    </source>
</evidence>
<name>A0A067MMR1_BOTB1</name>
<feature type="region of interest" description="Disordered" evidence="4">
    <location>
        <begin position="99"/>
        <end position="131"/>
    </location>
</feature>
<evidence type="ECO:0000313" key="6">
    <source>
        <dbReference type="EMBL" id="KDQ12831.1"/>
    </source>
</evidence>
<feature type="compositionally biased region" description="Polar residues" evidence="4">
    <location>
        <begin position="67"/>
        <end position="77"/>
    </location>
</feature>
<evidence type="ECO:0000256" key="1">
    <source>
        <dbReference type="ARBA" id="ARBA00005234"/>
    </source>
</evidence>
<dbReference type="InParanoid" id="A0A067MMR1"/>
<evidence type="ECO:0000313" key="7">
    <source>
        <dbReference type="Proteomes" id="UP000027195"/>
    </source>
</evidence>
<dbReference type="OrthoDB" id="2976051at2759"/>
<dbReference type="InterPro" id="IPR038765">
    <property type="entry name" value="Papain-like_cys_pep_sf"/>
</dbReference>
<dbReference type="Gene3D" id="3.40.395.10">
    <property type="entry name" value="Adenoviral Proteinase, Chain A"/>
    <property type="match status" value="1"/>
</dbReference>
<keyword evidence="2" id="KW-0645">Protease</keyword>
<keyword evidence="7" id="KW-1185">Reference proteome</keyword>
<dbReference type="Pfam" id="PF02902">
    <property type="entry name" value="Peptidase_C48"/>
    <property type="match status" value="1"/>
</dbReference>
<feature type="compositionally biased region" description="Low complexity" evidence="4">
    <location>
        <begin position="50"/>
        <end position="61"/>
    </location>
</feature>
<feature type="compositionally biased region" description="Acidic residues" evidence="4">
    <location>
        <begin position="99"/>
        <end position="109"/>
    </location>
</feature>
<dbReference type="SUPFAM" id="SSF54001">
    <property type="entry name" value="Cysteine proteinases"/>
    <property type="match status" value="1"/>
</dbReference>
<reference evidence="7" key="1">
    <citation type="journal article" date="2014" name="Proc. Natl. Acad. Sci. U.S.A.">
        <title>Extensive sampling of basidiomycete genomes demonstrates inadequacy of the white-rot/brown-rot paradigm for wood decay fungi.</title>
        <authorList>
            <person name="Riley R."/>
            <person name="Salamov A.A."/>
            <person name="Brown D.W."/>
            <person name="Nagy L.G."/>
            <person name="Floudas D."/>
            <person name="Held B.W."/>
            <person name="Levasseur A."/>
            <person name="Lombard V."/>
            <person name="Morin E."/>
            <person name="Otillar R."/>
            <person name="Lindquist E.A."/>
            <person name="Sun H."/>
            <person name="LaButti K.M."/>
            <person name="Schmutz J."/>
            <person name="Jabbour D."/>
            <person name="Luo H."/>
            <person name="Baker S.E."/>
            <person name="Pisabarro A.G."/>
            <person name="Walton J.D."/>
            <person name="Blanchette R.A."/>
            <person name="Henrissat B."/>
            <person name="Martin F."/>
            <person name="Cullen D."/>
            <person name="Hibbett D.S."/>
            <person name="Grigoriev I.V."/>
        </authorList>
    </citation>
    <scope>NUCLEOTIDE SEQUENCE [LARGE SCALE GENOMIC DNA]</scope>
    <source>
        <strain evidence="7">FD-172 SS1</strain>
    </source>
</reference>
<dbReference type="GO" id="GO:0008234">
    <property type="term" value="F:cysteine-type peptidase activity"/>
    <property type="evidence" value="ECO:0007669"/>
    <property type="project" value="InterPro"/>
</dbReference>
<evidence type="ECO:0000256" key="2">
    <source>
        <dbReference type="ARBA" id="ARBA00022670"/>
    </source>
</evidence>
<dbReference type="AlphaFoldDB" id="A0A067MMR1"/>
<comment type="similarity">
    <text evidence="1">Belongs to the peptidase C48 family.</text>
</comment>
<dbReference type="EMBL" id="KL198047">
    <property type="protein sequence ID" value="KDQ12831.1"/>
    <property type="molecule type" value="Genomic_DNA"/>
</dbReference>
<feature type="domain" description="Ubiquitin-like protease family profile" evidence="5">
    <location>
        <begin position="166"/>
        <end position="350"/>
    </location>
</feature>
<dbReference type="GO" id="GO:0019783">
    <property type="term" value="F:ubiquitin-like protein peptidase activity"/>
    <property type="evidence" value="ECO:0007669"/>
    <property type="project" value="UniProtKB-ARBA"/>
</dbReference>
<evidence type="ECO:0000256" key="3">
    <source>
        <dbReference type="ARBA" id="ARBA00022801"/>
    </source>
</evidence>
<dbReference type="PROSITE" id="PS50600">
    <property type="entry name" value="ULP_PROTEASE"/>
    <property type="match status" value="1"/>
</dbReference>
<feature type="compositionally biased region" description="Pro residues" evidence="4">
    <location>
        <begin position="118"/>
        <end position="131"/>
    </location>
</feature>
<dbReference type="GO" id="GO:0006508">
    <property type="term" value="P:proteolysis"/>
    <property type="evidence" value="ECO:0007669"/>
    <property type="project" value="UniProtKB-KW"/>
</dbReference>